<keyword evidence="3" id="KW-1185">Reference proteome</keyword>
<name>A0A2P8I4H9_SACCR</name>
<dbReference type="SUPFAM" id="SSF52949">
    <property type="entry name" value="Macro domain-like"/>
    <property type="match status" value="1"/>
</dbReference>
<dbReference type="Gene3D" id="3.40.220.10">
    <property type="entry name" value="Leucine Aminopeptidase, subunit E, domain 1"/>
    <property type="match status" value="1"/>
</dbReference>
<sequence>MEPVAVDVRWLVLALLCAGAVVAWRRRLDRGAVTRRPPRGLEAHRVLVHRVAGRRARYLGIVTGDIRRVNFAEVWVNPENTAMQMARVDDFSVSGIVRYEGARRDRTGRVVQDHIADELARALAGHDGVPGGTAIMTGAGGLAAKGVRRVVHVAAVHGEPGSGFRQIPEVGRCLTNALALVGRGDPRPPKSVLVPLLGAGTGGGAARPTADSLVDAAIDHFRTVPDTPVEIVYLLAYTDAEFDACVASCKAHGLVPIADAERRDLLEPVPTGEHEAWEPAAPRTLHTGFVVDVVDFGGRPALAREVVQDRLANLVRSALDDVGIGLPATTHQWTGDGVAVVLPGDVDPTRVTGALPRSLLRRLEVDNAVHADRLRLRVAFGVGLVAVAPTGFGGSMVLELSRLVDSRVLRDAVRANPEAPLAVLISEHLHAYVVRPGYVRLPGPDLERVEVVEKEFSQPAWLWVPVRPGPLARVERE</sequence>
<reference evidence="2 3" key="1">
    <citation type="submission" date="2018-03" db="EMBL/GenBank/DDBJ databases">
        <title>Genomic Encyclopedia of Type Strains, Phase III (KMG-III): the genomes of soil and plant-associated and newly described type strains.</title>
        <authorList>
            <person name="Whitman W."/>
        </authorList>
    </citation>
    <scope>NUCLEOTIDE SEQUENCE [LARGE SCALE GENOMIC DNA]</scope>
    <source>
        <strain evidence="2 3">CGMCC 4.7097</strain>
    </source>
</reference>
<gene>
    <name evidence="2" type="ORF">B0I31_109165</name>
</gene>
<evidence type="ECO:0000313" key="2">
    <source>
        <dbReference type="EMBL" id="PSL53375.1"/>
    </source>
</evidence>
<feature type="domain" description="Macro" evidence="1">
    <location>
        <begin position="46"/>
        <end position="253"/>
    </location>
</feature>
<proteinExistence type="predicted"/>
<dbReference type="InterPro" id="IPR043472">
    <property type="entry name" value="Macro_dom-like"/>
</dbReference>
<accession>A0A2P8I4H9</accession>
<dbReference type="RefSeq" id="WP_181320395.1">
    <property type="nucleotide sequence ID" value="NZ_PYAX01000009.1"/>
</dbReference>
<dbReference type="Proteomes" id="UP000241118">
    <property type="component" value="Unassembled WGS sequence"/>
</dbReference>
<comment type="caution">
    <text evidence="2">The sequence shown here is derived from an EMBL/GenBank/DDBJ whole genome shotgun (WGS) entry which is preliminary data.</text>
</comment>
<organism evidence="2 3">
    <name type="scientific">Saccharothrix carnea</name>
    <dbReference type="NCBI Taxonomy" id="1280637"/>
    <lineage>
        <taxon>Bacteria</taxon>
        <taxon>Bacillati</taxon>
        <taxon>Actinomycetota</taxon>
        <taxon>Actinomycetes</taxon>
        <taxon>Pseudonocardiales</taxon>
        <taxon>Pseudonocardiaceae</taxon>
        <taxon>Saccharothrix</taxon>
    </lineage>
</organism>
<protein>
    <recommendedName>
        <fullName evidence="1">Macro domain-containing protein</fullName>
    </recommendedName>
</protein>
<dbReference type="InterPro" id="IPR002589">
    <property type="entry name" value="Macro_dom"/>
</dbReference>
<dbReference type="PROSITE" id="PS51154">
    <property type="entry name" value="MACRO"/>
    <property type="match status" value="1"/>
</dbReference>
<evidence type="ECO:0000259" key="1">
    <source>
        <dbReference type="PROSITE" id="PS51154"/>
    </source>
</evidence>
<evidence type="ECO:0000313" key="3">
    <source>
        <dbReference type="Proteomes" id="UP000241118"/>
    </source>
</evidence>
<dbReference type="AlphaFoldDB" id="A0A2P8I4H9"/>
<dbReference type="EMBL" id="PYAX01000009">
    <property type="protein sequence ID" value="PSL53375.1"/>
    <property type="molecule type" value="Genomic_DNA"/>
</dbReference>